<keyword evidence="23" id="KW-1185">Reference proteome</keyword>
<dbReference type="InterPro" id="IPR036950">
    <property type="entry name" value="PBP_transglycosylase"/>
</dbReference>
<evidence type="ECO:0000256" key="13">
    <source>
        <dbReference type="ARBA" id="ARBA00023136"/>
    </source>
</evidence>
<sequence length="842" mass="96258">MERLYAYWSLLKNLLSKAFTYLKHKLFEGIKKTLKLLLGNRYEPLKNRAVRLWQDVSNRFDSLFDKDSRFFRPVIRIWQIAIGTFLLFIVYLFCVETNFLWLMGSMPSIEDLQNPKVAQSSEIYTADGVLLRKFYTENRTPVTYEELSPGLIKALIATEDVRFHAHSGIDPRAMGSVMVSLLSGTSERGGGSTLTQQLAKKLFRTRRQEGRGLLGRIPGISTVVYKTKEWLTAIKLERNFTKEEIITLYLNTVDYGQNTYGIKTASKTYFGKEPADLTLEEAAVLVGLQKATTTYNPLRNPKRSKERRDVVLSQMVKYNFISEKELDSLVQLPLQLKPNFELAYDDSYASYFMPNVIKEVEKWCREHDYDLYTDGLRITTTIDSRLQAYAEEAMVERMRFLQRVFDEHWSGRNPWVDDEGKEIENFLLDAMKRTRRYAALQKRFGTQQDSILVYLNKKDTMTVYDWRTGEKKREFWSPMDSLAYYKRILRAGIMSMNPYTGHVKAWVGGMNHEFFKYDHVRQSKRQPGSTFKPIVYTTAIDDTTFNMSPCDRVVDQPFQKEVEPDADGKKKFWRPRNSNGYFSYANLTLRRAMAQSVNSVAAALTDKVGPQNVIRYAKKLGIKSKLDAVPSIGLGTSDVSLYEMVGAYSTFVNQGRYTTPTLVMRIEDRSGNVLHEFIPDSHEAIRPESAFLMIHMLKGGVEEPGGTSRGLWGFDVFRNRNEIGGKTGTTSNNSDGWYISITRDLVTGAWVGGEDRSIHFRTTQLGEGAKTALPIVGRFLEKTYKDKTTGIEPGPFPTPSFKVTKDYKSCLYEEEPEEMTDSTATSAPPAEELEIGPPPPVP</sequence>
<evidence type="ECO:0000256" key="6">
    <source>
        <dbReference type="ARBA" id="ARBA00022645"/>
    </source>
</evidence>
<keyword evidence="5" id="KW-1003">Cell membrane</keyword>
<comment type="pathway">
    <text evidence="2">Cell wall biogenesis; peptidoglycan biosynthesis.</text>
</comment>
<name>A0ABP8M4E9_9BACT</name>
<evidence type="ECO:0000256" key="14">
    <source>
        <dbReference type="ARBA" id="ARBA00023268"/>
    </source>
</evidence>
<dbReference type="PANTHER" id="PTHR32282:SF11">
    <property type="entry name" value="PENICILLIN-BINDING PROTEIN 1B"/>
    <property type="match status" value="1"/>
</dbReference>
<evidence type="ECO:0000256" key="11">
    <source>
        <dbReference type="ARBA" id="ARBA00022960"/>
    </source>
</evidence>
<proteinExistence type="inferred from homology"/>
<evidence type="ECO:0000313" key="22">
    <source>
        <dbReference type="EMBL" id="GAA4444331.1"/>
    </source>
</evidence>
<dbReference type="Gene3D" id="3.40.710.10">
    <property type="entry name" value="DD-peptidase/beta-lactamase superfamily"/>
    <property type="match status" value="2"/>
</dbReference>
<evidence type="ECO:0000256" key="18">
    <source>
        <dbReference type="SAM" id="MobiDB-lite"/>
    </source>
</evidence>
<feature type="domain" description="Penicillin-binding protein transpeptidase" evidence="20">
    <location>
        <begin position="493"/>
        <end position="734"/>
    </location>
</feature>
<keyword evidence="6" id="KW-0121">Carboxypeptidase</keyword>
<comment type="similarity">
    <text evidence="3">In the C-terminal section; belongs to the transpeptidase family.</text>
</comment>
<evidence type="ECO:0000256" key="4">
    <source>
        <dbReference type="ARBA" id="ARBA00007739"/>
    </source>
</evidence>
<keyword evidence="10" id="KW-0378">Hydrolase</keyword>
<evidence type="ECO:0000256" key="16">
    <source>
        <dbReference type="ARBA" id="ARBA00034000"/>
    </source>
</evidence>
<accession>A0ABP8M4E9</accession>
<comment type="subcellular location">
    <subcellularLocation>
        <location evidence="1">Cell membrane</location>
    </subcellularLocation>
</comment>
<evidence type="ECO:0000256" key="17">
    <source>
        <dbReference type="ARBA" id="ARBA00049902"/>
    </source>
</evidence>
<keyword evidence="13 19" id="KW-0472">Membrane</keyword>
<protein>
    <submittedName>
        <fullName evidence="22">Transglycosylase domain-containing protein</fullName>
    </submittedName>
</protein>
<keyword evidence="8" id="KW-0328">Glycosyltransferase</keyword>
<gene>
    <name evidence="22" type="ORF">GCM10023091_34330</name>
</gene>
<keyword evidence="9" id="KW-0808">Transferase</keyword>
<dbReference type="InterPro" id="IPR050396">
    <property type="entry name" value="Glycosyltr_51/Transpeptidase"/>
</dbReference>
<keyword evidence="12" id="KW-0573">Peptidoglycan synthesis</keyword>
<keyword evidence="19" id="KW-1133">Transmembrane helix</keyword>
<dbReference type="SUPFAM" id="SSF56601">
    <property type="entry name" value="beta-lactamase/transpeptidase-like"/>
    <property type="match status" value="1"/>
</dbReference>
<evidence type="ECO:0000256" key="2">
    <source>
        <dbReference type="ARBA" id="ARBA00004752"/>
    </source>
</evidence>
<dbReference type="EMBL" id="BAABEY010000031">
    <property type="protein sequence ID" value="GAA4444331.1"/>
    <property type="molecule type" value="Genomic_DNA"/>
</dbReference>
<dbReference type="InterPro" id="IPR023346">
    <property type="entry name" value="Lysozyme-like_dom_sf"/>
</dbReference>
<dbReference type="InterPro" id="IPR001264">
    <property type="entry name" value="Glyco_trans_51"/>
</dbReference>
<evidence type="ECO:0000256" key="5">
    <source>
        <dbReference type="ARBA" id="ARBA00022475"/>
    </source>
</evidence>
<feature type="region of interest" description="Disordered" evidence="18">
    <location>
        <begin position="813"/>
        <end position="842"/>
    </location>
</feature>
<comment type="catalytic activity">
    <reaction evidence="17">
        <text>[GlcNAc-(1-&gt;4)-Mur2Ac(oyl-L-Ala-gamma-D-Glu-L-Lys-D-Ala-D-Ala)](n)-di-trans,octa-cis-undecaprenyl diphosphate + beta-D-GlcNAc-(1-&gt;4)-Mur2Ac(oyl-L-Ala-gamma-D-Glu-L-Lys-D-Ala-D-Ala)-di-trans,octa-cis-undecaprenyl diphosphate = [GlcNAc-(1-&gt;4)-Mur2Ac(oyl-L-Ala-gamma-D-Glu-L-Lys-D-Ala-D-Ala)](n+1)-di-trans,octa-cis-undecaprenyl diphosphate + di-trans,octa-cis-undecaprenyl diphosphate + H(+)</text>
        <dbReference type="Rhea" id="RHEA:23708"/>
        <dbReference type="Rhea" id="RHEA-COMP:9602"/>
        <dbReference type="Rhea" id="RHEA-COMP:9603"/>
        <dbReference type="ChEBI" id="CHEBI:15378"/>
        <dbReference type="ChEBI" id="CHEBI:58405"/>
        <dbReference type="ChEBI" id="CHEBI:60033"/>
        <dbReference type="ChEBI" id="CHEBI:78435"/>
        <dbReference type="EC" id="2.4.99.28"/>
    </reaction>
</comment>
<dbReference type="Pfam" id="PF00905">
    <property type="entry name" value="Transpeptidase"/>
    <property type="match status" value="1"/>
</dbReference>
<evidence type="ECO:0000256" key="19">
    <source>
        <dbReference type="SAM" id="Phobius"/>
    </source>
</evidence>
<dbReference type="Gene3D" id="1.10.3810.10">
    <property type="entry name" value="Biosynthetic peptidoglycan transglycosylase-like"/>
    <property type="match status" value="1"/>
</dbReference>
<comment type="caution">
    <text evidence="22">The sequence shown here is derived from an EMBL/GenBank/DDBJ whole genome shotgun (WGS) entry which is preliminary data.</text>
</comment>
<evidence type="ECO:0000256" key="3">
    <source>
        <dbReference type="ARBA" id="ARBA00007090"/>
    </source>
</evidence>
<dbReference type="Pfam" id="PF00912">
    <property type="entry name" value="Transgly"/>
    <property type="match status" value="1"/>
</dbReference>
<feature type="domain" description="Glycosyl transferase family 51" evidence="21">
    <location>
        <begin position="129"/>
        <end position="315"/>
    </location>
</feature>
<keyword evidence="14" id="KW-0511">Multifunctional enzyme</keyword>
<dbReference type="InterPro" id="IPR001460">
    <property type="entry name" value="PCN-bd_Tpept"/>
</dbReference>
<evidence type="ECO:0000256" key="12">
    <source>
        <dbReference type="ARBA" id="ARBA00022984"/>
    </source>
</evidence>
<evidence type="ECO:0000256" key="7">
    <source>
        <dbReference type="ARBA" id="ARBA00022670"/>
    </source>
</evidence>
<organism evidence="22 23">
    <name type="scientific">Ravibacter arvi</name>
    <dbReference type="NCBI Taxonomy" id="2051041"/>
    <lineage>
        <taxon>Bacteria</taxon>
        <taxon>Pseudomonadati</taxon>
        <taxon>Bacteroidota</taxon>
        <taxon>Cytophagia</taxon>
        <taxon>Cytophagales</taxon>
        <taxon>Spirosomataceae</taxon>
        <taxon>Ravibacter</taxon>
    </lineage>
</organism>
<keyword evidence="15" id="KW-0961">Cell wall biogenesis/degradation</keyword>
<dbReference type="RefSeq" id="WP_345031466.1">
    <property type="nucleotide sequence ID" value="NZ_BAABEY010000031.1"/>
</dbReference>
<evidence type="ECO:0000256" key="15">
    <source>
        <dbReference type="ARBA" id="ARBA00023316"/>
    </source>
</evidence>
<dbReference type="PANTHER" id="PTHR32282">
    <property type="entry name" value="BINDING PROTEIN TRANSPEPTIDASE, PUTATIVE-RELATED"/>
    <property type="match status" value="1"/>
</dbReference>
<dbReference type="SUPFAM" id="SSF53955">
    <property type="entry name" value="Lysozyme-like"/>
    <property type="match status" value="1"/>
</dbReference>
<comment type="catalytic activity">
    <reaction evidence="16">
        <text>Preferential cleavage: (Ac)2-L-Lys-D-Ala-|-D-Ala. Also transpeptidation of peptidyl-alanyl moieties that are N-acyl substituents of D-alanine.</text>
        <dbReference type="EC" id="3.4.16.4"/>
    </reaction>
</comment>
<keyword evidence="7" id="KW-0645">Protease</keyword>
<dbReference type="Proteomes" id="UP001501508">
    <property type="component" value="Unassembled WGS sequence"/>
</dbReference>
<dbReference type="InterPro" id="IPR012338">
    <property type="entry name" value="Beta-lactam/transpept-like"/>
</dbReference>
<evidence type="ECO:0000259" key="20">
    <source>
        <dbReference type="Pfam" id="PF00905"/>
    </source>
</evidence>
<evidence type="ECO:0000256" key="9">
    <source>
        <dbReference type="ARBA" id="ARBA00022679"/>
    </source>
</evidence>
<feature type="transmembrane region" description="Helical" evidence="19">
    <location>
        <begin position="74"/>
        <end position="93"/>
    </location>
</feature>
<reference evidence="23" key="1">
    <citation type="journal article" date="2019" name="Int. J. Syst. Evol. Microbiol.">
        <title>The Global Catalogue of Microorganisms (GCM) 10K type strain sequencing project: providing services to taxonomists for standard genome sequencing and annotation.</title>
        <authorList>
            <consortium name="The Broad Institute Genomics Platform"/>
            <consortium name="The Broad Institute Genome Sequencing Center for Infectious Disease"/>
            <person name="Wu L."/>
            <person name="Ma J."/>
        </authorList>
    </citation>
    <scope>NUCLEOTIDE SEQUENCE [LARGE SCALE GENOMIC DNA]</scope>
    <source>
        <strain evidence="23">JCM 31920</strain>
    </source>
</reference>
<keyword evidence="11" id="KW-0133">Cell shape</keyword>
<evidence type="ECO:0000259" key="21">
    <source>
        <dbReference type="Pfam" id="PF00912"/>
    </source>
</evidence>
<evidence type="ECO:0000256" key="10">
    <source>
        <dbReference type="ARBA" id="ARBA00022801"/>
    </source>
</evidence>
<evidence type="ECO:0000256" key="1">
    <source>
        <dbReference type="ARBA" id="ARBA00004236"/>
    </source>
</evidence>
<keyword evidence="19" id="KW-0812">Transmembrane</keyword>
<evidence type="ECO:0000256" key="8">
    <source>
        <dbReference type="ARBA" id="ARBA00022676"/>
    </source>
</evidence>
<comment type="similarity">
    <text evidence="4">In the N-terminal section; belongs to the glycosyltransferase 51 family.</text>
</comment>
<evidence type="ECO:0000313" key="23">
    <source>
        <dbReference type="Proteomes" id="UP001501508"/>
    </source>
</evidence>